<reference evidence="2" key="2">
    <citation type="submission" date="2021-12" db="EMBL/GenBank/DDBJ databases">
        <title>Resequencing data analysis of finger millet.</title>
        <authorList>
            <person name="Hatakeyama M."/>
            <person name="Aluri S."/>
            <person name="Balachadran M.T."/>
            <person name="Sivarajan S.R."/>
            <person name="Poveda L."/>
            <person name="Shimizu-Inatsugi R."/>
            <person name="Schlapbach R."/>
            <person name="Sreeman S.M."/>
            <person name="Shimizu K.K."/>
        </authorList>
    </citation>
    <scope>NUCLEOTIDE SEQUENCE</scope>
</reference>
<sequence length="252" mass="27111">MEKSAKTDEIMARFRPIAPKPPPPLAPKHHLPAPVWCPAGLGWASRGTKRKGQFIANSRGTLPPIPAAERVCPVERDLLSKMQVHKQVITPRPARPLRTTICIDSSNITGPKSAAAAASKKTTKEVEAEVEQETRPAIVSGYNDRVFLVNDAYKAMVGQPVCPWLDSVPGAGASRRINGEVVLNVQTFSPASRLPNTGGAFPCTARISWELDGAIASLTVPCAVERLTGDSGGYCSIWRFDSTRASIIYCLA</sequence>
<dbReference type="Proteomes" id="UP001054889">
    <property type="component" value="Unassembled WGS sequence"/>
</dbReference>
<dbReference type="AlphaFoldDB" id="A0AAV5G138"/>
<reference evidence="2" key="1">
    <citation type="journal article" date="2018" name="DNA Res.">
        <title>Multiple hybrid de novo genome assembly of finger millet, an orphan allotetraploid crop.</title>
        <authorList>
            <person name="Hatakeyama M."/>
            <person name="Aluri S."/>
            <person name="Balachadran M.T."/>
            <person name="Sivarajan S.R."/>
            <person name="Patrignani A."/>
            <person name="Gruter S."/>
            <person name="Poveda L."/>
            <person name="Shimizu-Inatsugi R."/>
            <person name="Baeten J."/>
            <person name="Francoijs K.J."/>
            <person name="Nataraja K.N."/>
            <person name="Reddy Y.A.N."/>
            <person name="Phadnis S."/>
            <person name="Ravikumar R.L."/>
            <person name="Schlapbach R."/>
            <person name="Sreeman S.M."/>
            <person name="Shimizu K.K."/>
        </authorList>
    </citation>
    <scope>NUCLEOTIDE SEQUENCE</scope>
</reference>
<gene>
    <name evidence="2" type="primary">gn00139</name>
    <name evidence="3" type="synonym">gn00244</name>
    <name evidence="2" type="ORF">PR202_gn00139</name>
    <name evidence="3" type="ORF">PR202_gn00244</name>
</gene>
<dbReference type="EMBL" id="BQKI01000199">
    <property type="protein sequence ID" value="GJN40833.1"/>
    <property type="molecule type" value="Genomic_DNA"/>
</dbReference>
<dbReference type="EMBL" id="BQKI01000199">
    <property type="protein sequence ID" value="GJN40931.1"/>
    <property type="molecule type" value="Genomic_DNA"/>
</dbReference>
<proteinExistence type="predicted"/>
<dbReference type="InterPro" id="IPR057710">
    <property type="entry name" value="DUF7950"/>
</dbReference>
<evidence type="ECO:0000313" key="4">
    <source>
        <dbReference type="Proteomes" id="UP001054889"/>
    </source>
</evidence>
<dbReference type="Pfam" id="PF25821">
    <property type="entry name" value="DUF7950"/>
    <property type="match status" value="1"/>
</dbReference>
<evidence type="ECO:0000259" key="1">
    <source>
        <dbReference type="Pfam" id="PF25821"/>
    </source>
</evidence>
<protein>
    <recommendedName>
        <fullName evidence="1">DUF7950 domain-containing protein</fullName>
    </recommendedName>
</protein>
<dbReference type="PANTHER" id="PTHR33595:SF19">
    <property type="entry name" value="IG-LIKE DOMAIN-CONTAINING PROTEIN"/>
    <property type="match status" value="1"/>
</dbReference>
<comment type="caution">
    <text evidence="2">The sequence shown here is derived from an EMBL/GenBank/DDBJ whole genome shotgun (WGS) entry which is preliminary data.</text>
</comment>
<accession>A0AAV5G138</accession>
<name>A0AAV5G138_ELECO</name>
<evidence type="ECO:0000313" key="2">
    <source>
        <dbReference type="EMBL" id="GJN40833.1"/>
    </source>
</evidence>
<keyword evidence="4" id="KW-1185">Reference proteome</keyword>
<dbReference type="PANTHER" id="PTHR33595">
    <property type="entry name" value="VON WILLEBRAND FACTOR A DOMAIN PROTEIN"/>
    <property type="match status" value="1"/>
</dbReference>
<feature type="domain" description="DUF7950" evidence="1">
    <location>
        <begin position="116"/>
        <end position="244"/>
    </location>
</feature>
<evidence type="ECO:0000313" key="3">
    <source>
        <dbReference type="EMBL" id="GJN40931.1"/>
    </source>
</evidence>
<organism evidence="2 4">
    <name type="scientific">Eleusine coracana subsp. coracana</name>
    <dbReference type="NCBI Taxonomy" id="191504"/>
    <lineage>
        <taxon>Eukaryota</taxon>
        <taxon>Viridiplantae</taxon>
        <taxon>Streptophyta</taxon>
        <taxon>Embryophyta</taxon>
        <taxon>Tracheophyta</taxon>
        <taxon>Spermatophyta</taxon>
        <taxon>Magnoliopsida</taxon>
        <taxon>Liliopsida</taxon>
        <taxon>Poales</taxon>
        <taxon>Poaceae</taxon>
        <taxon>PACMAD clade</taxon>
        <taxon>Chloridoideae</taxon>
        <taxon>Cynodonteae</taxon>
        <taxon>Eleusininae</taxon>
        <taxon>Eleusine</taxon>
    </lineage>
</organism>